<dbReference type="GO" id="GO:0070402">
    <property type="term" value="F:NADPH binding"/>
    <property type="evidence" value="ECO:0007669"/>
    <property type="project" value="TreeGrafter"/>
</dbReference>
<dbReference type="PANTHER" id="PTHR48106:SF13">
    <property type="entry name" value="QUINONE OXIDOREDUCTASE-RELATED"/>
    <property type="match status" value="1"/>
</dbReference>
<dbReference type="InterPro" id="IPR020843">
    <property type="entry name" value="ER"/>
</dbReference>
<evidence type="ECO:0000256" key="1">
    <source>
        <dbReference type="ARBA" id="ARBA00022857"/>
    </source>
</evidence>
<keyword evidence="5" id="KW-1185">Reference proteome</keyword>
<dbReference type="SUPFAM" id="SSF50129">
    <property type="entry name" value="GroES-like"/>
    <property type="match status" value="1"/>
</dbReference>
<dbReference type="SMART" id="SM00829">
    <property type="entry name" value="PKS_ER"/>
    <property type="match status" value="1"/>
</dbReference>
<dbReference type="GO" id="GO:0003960">
    <property type="term" value="F:quinone reductase (NADPH) activity"/>
    <property type="evidence" value="ECO:0007669"/>
    <property type="project" value="TreeGrafter"/>
</dbReference>
<keyword evidence="1" id="KW-0521">NADP</keyword>
<reference evidence="5" key="1">
    <citation type="submission" date="2016-10" db="EMBL/GenBank/DDBJ databases">
        <authorList>
            <person name="Varghese N."/>
            <person name="Submissions S."/>
        </authorList>
    </citation>
    <scope>NUCLEOTIDE SEQUENCE [LARGE SCALE GENOMIC DNA]</scope>
    <source>
        <strain evidence="5">IBRC-M 10403</strain>
    </source>
</reference>
<dbReference type="Proteomes" id="UP000199501">
    <property type="component" value="Unassembled WGS sequence"/>
</dbReference>
<name>A0A1G6U2Q4_9PSEU</name>
<dbReference type="GO" id="GO:0005829">
    <property type="term" value="C:cytosol"/>
    <property type="evidence" value="ECO:0007669"/>
    <property type="project" value="TreeGrafter"/>
</dbReference>
<dbReference type="InterPro" id="IPR036291">
    <property type="entry name" value="NAD(P)-bd_dom_sf"/>
</dbReference>
<dbReference type="Gene3D" id="3.90.180.10">
    <property type="entry name" value="Medium-chain alcohol dehydrogenases, catalytic domain"/>
    <property type="match status" value="1"/>
</dbReference>
<proteinExistence type="predicted"/>
<protein>
    <submittedName>
        <fullName evidence="4">NADPH:quinone reductase</fullName>
    </submittedName>
</protein>
<dbReference type="SUPFAM" id="SSF51735">
    <property type="entry name" value="NAD(P)-binding Rossmann-fold domains"/>
    <property type="match status" value="1"/>
</dbReference>
<accession>A0A1G6U2Q4</accession>
<dbReference type="CDD" id="cd05289">
    <property type="entry name" value="MDR_like_2"/>
    <property type="match status" value="1"/>
</dbReference>
<keyword evidence="2" id="KW-0560">Oxidoreductase</keyword>
<dbReference type="RefSeq" id="WP_091453334.1">
    <property type="nucleotide sequence ID" value="NZ_FMZZ01000010.1"/>
</dbReference>
<dbReference type="Pfam" id="PF13602">
    <property type="entry name" value="ADH_zinc_N_2"/>
    <property type="match status" value="1"/>
</dbReference>
<sequence>MAVIVVATGFGGPEMLSVREEPVPAPGPGEATVLVRAAGVNPIDHKRYSGAFGDDPGTLPMRLGLELSGVVTAVGPDAVGPAGPVRAGDEVVGFPVSGAYASEVTTPAATLLPKPAGLGWEVAAGLLATGATALHTLAATGVASGDTVLLHGASGGVGYLAAQLAVGRGARVIGTAAESHHERLRAHGVEPVTYGAGLADRVRALVPEKTDVAIDTVGTDEAVDVSLELVADRSRIATIAAFQRGAAAGIRLLGGAPGADPGTEIRADAWRELFPLAVDGKLDVVIARTFPLADTAAAHEFVAGGHAGGKVILLP</sequence>
<gene>
    <name evidence="4" type="ORF">SAMN05216174_11070</name>
</gene>
<evidence type="ECO:0000313" key="4">
    <source>
        <dbReference type="EMBL" id="SDD35484.1"/>
    </source>
</evidence>
<dbReference type="InterPro" id="IPR013154">
    <property type="entry name" value="ADH-like_N"/>
</dbReference>
<dbReference type="Gene3D" id="3.40.50.720">
    <property type="entry name" value="NAD(P)-binding Rossmann-like Domain"/>
    <property type="match status" value="1"/>
</dbReference>
<feature type="domain" description="Enoyl reductase (ER)" evidence="3">
    <location>
        <begin position="11"/>
        <end position="313"/>
    </location>
</feature>
<evidence type="ECO:0000256" key="2">
    <source>
        <dbReference type="ARBA" id="ARBA00023002"/>
    </source>
</evidence>
<evidence type="ECO:0000259" key="3">
    <source>
        <dbReference type="SMART" id="SM00829"/>
    </source>
</evidence>
<dbReference type="EMBL" id="FMZZ01000010">
    <property type="protein sequence ID" value="SDD35484.1"/>
    <property type="molecule type" value="Genomic_DNA"/>
</dbReference>
<dbReference type="InterPro" id="IPR011032">
    <property type="entry name" value="GroES-like_sf"/>
</dbReference>
<evidence type="ECO:0000313" key="5">
    <source>
        <dbReference type="Proteomes" id="UP000199501"/>
    </source>
</evidence>
<dbReference type="PANTHER" id="PTHR48106">
    <property type="entry name" value="QUINONE OXIDOREDUCTASE PIG3-RELATED"/>
    <property type="match status" value="1"/>
</dbReference>
<dbReference type="GO" id="GO:0035925">
    <property type="term" value="F:mRNA 3'-UTR AU-rich region binding"/>
    <property type="evidence" value="ECO:0007669"/>
    <property type="project" value="TreeGrafter"/>
</dbReference>
<dbReference type="OrthoDB" id="3727682at2"/>
<dbReference type="Pfam" id="PF08240">
    <property type="entry name" value="ADH_N"/>
    <property type="match status" value="1"/>
</dbReference>
<organism evidence="4 5">
    <name type="scientific">Actinokineospora iranica</name>
    <dbReference type="NCBI Taxonomy" id="1271860"/>
    <lineage>
        <taxon>Bacteria</taxon>
        <taxon>Bacillati</taxon>
        <taxon>Actinomycetota</taxon>
        <taxon>Actinomycetes</taxon>
        <taxon>Pseudonocardiales</taxon>
        <taxon>Pseudonocardiaceae</taxon>
        <taxon>Actinokineospora</taxon>
    </lineage>
</organism>
<dbReference type="AlphaFoldDB" id="A0A1G6U2Q4"/>
<dbReference type="STRING" id="1271860.SAMN05216174_11070"/>